<feature type="domain" description="Histidine kinase/HSP90-like ATPase" evidence="2">
    <location>
        <begin position="25"/>
        <end position="143"/>
    </location>
</feature>
<organism evidence="3 4">
    <name type="scientific">Streptomyces pseudovenezuelae</name>
    <dbReference type="NCBI Taxonomy" id="67350"/>
    <lineage>
        <taxon>Bacteria</taxon>
        <taxon>Bacillati</taxon>
        <taxon>Actinomycetota</taxon>
        <taxon>Actinomycetes</taxon>
        <taxon>Kitasatosporales</taxon>
        <taxon>Streptomycetaceae</taxon>
        <taxon>Streptomyces</taxon>
        <taxon>Streptomyces aurantiacus group</taxon>
    </lineage>
</organism>
<keyword evidence="1" id="KW-0808">Transferase</keyword>
<comment type="caution">
    <text evidence="3">The sequence shown here is derived from an EMBL/GenBank/DDBJ whole genome shotgun (WGS) entry which is preliminary data.</text>
</comment>
<evidence type="ECO:0000313" key="4">
    <source>
        <dbReference type="Proteomes" id="UP001160499"/>
    </source>
</evidence>
<protein>
    <submittedName>
        <fullName evidence="3">Anti-sigma regulatory factor (Ser/Thr protein kinase)</fullName>
    </submittedName>
</protein>
<evidence type="ECO:0000259" key="2">
    <source>
        <dbReference type="Pfam" id="PF13581"/>
    </source>
</evidence>
<dbReference type="SUPFAM" id="SSF55874">
    <property type="entry name" value="ATPase domain of HSP90 chaperone/DNA topoisomerase II/histidine kinase"/>
    <property type="match status" value="1"/>
</dbReference>
<accession>A0ABT6LCK1</accession>
<dbReference type="Gene3D" id="3.30.565.10">
    <property type="entry name" value="Histidine kinase-like ATPase, C-terminal domain"/>
    <property type="match status" value="1"/>
</dbReference>
<keyword evidence="4" id="KW-1185">Reference proteome</keyword>
<dbReference type="InterPro" id="IPR003594">
    <property type="entry name" value="HATPase_dom"/>
</dbReference>
<dbReference type="Proteomes" id="UP001160499">
    <property type="component" value="Unassembled WGS sequence"/>
</dbReference>
<gene>
    <name evidence="3" type="ORF">M2283_001324</name>
</gene>
<sequence length="149" mass="16108">MSPHTTSLSSLLDTGGPDRSHWLELPARRESVRAARHGVSACLRSWRVPAEVCADAVLLVSELVTNAVVHTLSSRVLCGVALIGEERLRVEVHDYDNAALSPTRGRPTVDCETGRGLLIVQEVADTWGAERSTRTKGNVVWATLRGACV</sequence>
<dbReference type="EMBL" id="JARXVH010000002">
    <property type="protein sequence ID" value="MDH6214041.1"/>
    <property type="molecule type" value="Genomic_DNA"/>
</dbReference>
<evidence type="ECO:0000256" key="1">
    <source>
        <dbReference type="ARBA" id="ARBA00022527"/>
    </source>
</evidence>
<keyword evidence="1" id="KW-0723">Serine/threonine-protein kinase</keyword>
<name>A0ABT6LCK1_9ACTN</name>
<dbReference type="InterPro" id="IPR050267">
    <property type="entry name" value="Anti-sigma-factor_SerPK"/>
</dbReference>
<dbReference type="PANTHER" id="PTHR35526">
    <property type="entry name" value="ANTI-SIGMA-F FACTOR RSBW-RELATED"/>
    <property type="match status" value="1"/>
</dbReference>
<keyword evidence="1" id="KW-0418">Kinase</keyword>
<dbReference type="InterPro" id="IPR036890">
    <property type="entry name" value="HATPase_C_sf"/>
</dbReference>
<reference evidence="3 4" key="1">
    <citation type="submission" date="2023-04" db="EMBL/GenBank/DDBJ databases">
        <title>Forest soil microbial communities from Buena Vista Peninsula, Colon Province, Panama.</title>
        <authorList>
            <person name="Bouskill N."/>
        </authorList>
    </citation>
    <scope>NUCLEOTIDE SEQUENCE [LARGE SCALE GENOMIC DNA]</scope>
    <source>
        <strain evidence="3 4">GGS1</strain>
    </source>
</reference>
<evidence type="ECO:0000313" key="3">
    <source>
        <dbReference type="EMBL" id="MDH6214041.1"/>
    </source>
</evidence>
<proteinExistence type="predicted"/>
<dbReference type="Pfam" id="PF13581">
    <property type="entry name" value="HATPase_c_2"/>
    <property type="match status" value="1"/>
</dbReference>
<dbReference type="PANTHER" id="PTHR35526:SF3">
    <property type="entry name" value="ANTI-SIGMA-F FACTOR RSBW"/>
    <property type="match status" value="1"/>
</dbReference>
<dbReference type="CDD" id="cd16936">
    <property type="entry name" value="HATPase_RsbW-like"/>
    <property type="match status" value="1"/>
</dbReference>